<sequence>MLEPQSRSIDLPGVELSADLRLPVNTRALVIFVHGSGSGRTSPRNQYVADVLARRGLGSLLFDLLTGPEQRMDNLTGELRFDIPLLAKRLIQVIDWARRDPELRALRIGLFGASTGAAAALVAAAERADAVAAVVSRGGRTDLAGPALVRVEAPTLQIVGAQDPLVLGLNDQIRRVLRCEQALEVVAGATHLFEEPGTLEEVARLTGDWFEKYLLVSKPTTNCLPPHTPNG</sequence>
<dbReference type="SUPFAM" id="SSF53474">
    <property type="entry name" value="alpha/beta-Hydrolases"/>
    <property type="match status" value="1"/>
</dbReference>
<protein>
    <submittedName>
        <fullName evidence="2">Hydrolase</fullName>
    </submittedName>
</protein>
<dbReference type="Pfam" id="PF01738">
    <property type="entry name" value="DLH"/>
    <property type="match status" value="1"/>
</dbReference>
<evidence type="ECO:0000259" key="1">
    <source>
        <dbReference type="Pfam" id="PF01738"/>
    </source>
</evidence>
<dbReference type="Proteomes" id="UP000076083">
    <property type="component" value="Chromosome"/>
</dbReference>
<accession>A0A159ZW56</accession>
<evidence type="ECO:0000313" key="3">
    <source>
        <dbReference type="Proteomes" id="UP000076083"/>
    </source>
</evidence>
<dbReference type="RefSeq" id="WP_063320963.1">
    <property type="nucleotide sequence ID" value="NZ_CP015225.1"/>
</dbReference>
<organism evidence="2 3">
    <name type="scientific">Pseudomonas fluorescens</name>
    <dbReference type="NCBI Taxonomy" id="294"/>
    <lineage>
        <taxon>Bacteria</taxon>
        <taxon>Pseudomonadati</taxon>
        <taxon>Pseudomonadota</taxon>
        <taxon>Gammaproteobacteria</taxon>
        <taxon>Pseudomonadales</taxon>
        <taxon>Pseudomonadaceae</taxon>
        <taxon>Pseudomonas</taxon>
    </lineage>
</organism>
<name>A0A159ZW56_PSEFL</name>
<proteinExistence type="predicted"/>
<reference evidence="2 3" key="2">
    <citation type="journal article" date="2018" name="Nature">
        <title>Mutant phenotypes for thousands of bacterial genes of unknown function.</title>
        <authorList>
            <person name="Price M.N."/>
            <person name="Wetmore K.M."/>
            <person name="Waters R.J."/>
            <person name="Callaghan M."/>
            <person name="Ray J."/>
            <person name="Liu H."/>
            <person name="Kuehl J.V."/>
            <person name="Melnyk R.A."/>
            <person name="Lamson J.S."/>
            <person name="Suh Y."/>
            <person name="Carlson H.K."/>
            <person name="Esquivel Z."/>
            <person name="Sadeeshkumar H."/>
            <person name="Chakraborty R."/>
            <person name="Zane G.M."/>
            <person name="Rubin B.E."/>
            <person name="Wall J.D."/>
            <person name="Visel A."/>
            <person name="Bristow J."/>
            <person name="Blow M.J."/>
            <person name="Arkin A.P."/>
            <person name="Deutschbauer A.M."/>
        </authorList>
    </citation>
    <scope>NUCLEOTIDE SEQUENCE [LARGE SCALE GENOMIC DNA]</scope>
    <source>
        <strain evidence="2 3">FW300-N2E2</strain>
    </source>
</reference>
<dbReference type="EMBL" id="CP015225">
    <property type="protein sequence ID" value="AMZ70342.1"/>
    <property type="molecule type" value="Genomic_DNA"/>
</dbReference>
<dbReference type="Gene3D" id="3.40.50.1820">
    <property type="entry name" value="alpha/beta hydrolase"/>
    <property type="match status" value="1"/>
</dbReference>
<dbReference type="AlphaFoldDB" id="A0A159ZW56"/>
<dbReference type="InterPro" id="IPR002925">
    <property type="entry name" value="Dienelactn_hydro"/>
</dbReference>
<dbReference type="InterPro" id="IPR050261">
    <property type="entry name" value="FrsA_esterase"/>
</dbReference>
<keyword evidence="2" id="KW-0378">Hydrolase</keyword>
<gene>
    <name evidence="2" type="ORF">TK06_04195</name>
</gene>
<reference evidence="3" key="1">
    <citation type="submission" date="2016-04" db="EMBL/GenBank/DDBJ databases">
        <authorList>
            <person name="Ray J."/>
            <person name="Price M."/>
            <person name="Deutschbauer A."/>
        </authorList>
    </citation>
    <scope>NUCLEOTIDE SEQUENCE [LARGE SCALE GENOMIC DNA]</scope>
    <source>
        <strain evidence="3">FW300-N2E2</strain>
    </source>
</reference>
<dbReference type="GO" id="GO:0016787">
    <property type="term" value="F:hydrolase activity"/>
    <property type="evidence" value="ECO:0007669"/>
    <property type="project" value="UniProtKB-KW"/>
</dbReference>
<evidence type="ECO:0000313" key="2">
    <source>
        <dbReference type="EMBL" id="AMZ70342.1"/>
    </source>
</evidence>
<dbReference type="PANTHER" id="PTHR22946">
    <property type="entry name" value="DIENELACTONE HYDROLASE DOMAIN-CONTAINING PROTEIN-RELATED"/>
    <property type="match status" value="1"/>
</dbReference>
<dbReference type="InterPro" id="IPR029058">
    <property type="entry name" value="AB_hydrolase_fold"/>
</dbReference>
<feature type="domain" description="Dienelactone hydrolase" evidence="1">
    <location>
        <begin position="47"/>
        <end position="198"/>
    </location>
</feature>